<dbReference type="EMBL" id="QXGD01005665">
    <property type="protein sequence ID" value="KAE9165380.1"/>
    <property type="molecule type" value="Genomic_DNA"/>
</dbReference>
<dbReference type="EMBL" id="QXGF01005789">
    <property type="protein sequence ID" value="KAE8918364.1"/>
    <property type="molecule type" value="Genomic_DNA"/>
</dbReference>
<dbReference type="Proteomes" id="UP000460718">
    <property type="component" value="Unassembled WGS sequence"/>
</dbReference>
<feature type="signal peptide" evidence="1">
    <location>
        <begin position="1"/>
        <end position="22"/>
    </location>
</feature>
<evidence type="ECO:0000313" key="11">
    <source>
        <dbReference type="Proteomes" id="UP000429523"/>
    </source>
</evidence>
<accession>A0A6A3VEN0</accession>
<dbReference type="Proteomes" id="UP000440367">
    <property type="component" value="Unassembled WGS sequence"/>
</dbReference>
<dbReference type="EMBL" id="QXFW01006374">
    <property type="protein sequence ID" value="KAE8959392.1"/>
    <property type="molecule type" value="Genomic_DNA"/>
</dbReference>
<gene>
    <name evidence="10" type="ORF">PF001_g30990</name>
    <name evidence="9" type="ORF">PF002_g31374</name>
    <name evidence="8" type="ORF">PF004_g30429</name>
    <name evidence="7" type="ORF">PF005_g31178</name>
    <name evidence="6" type="ORF">PF006_g18477</name>
    <name evidence="5" type="ORF">PF007_g17683</name>
    <name evidence="2" type="ORF">PF009_g31320</name>
    <name evidence="4" type="ORF">PF010_g18279</name>
    <name evidence="3" type="ORF">PF011_g30449</name>
</gene>
<dbReference type="Proteomes" id="UP000441208">
    <property type="component" value="Unassembled WGS sequence"/>
</dbReference>
<evidence type="ECO:0000313" key="9">
    <source>
        <dbReference type="EMBL" id="KAE9165380.1"/>
    </source>
</evidence>
<dbReference type="Proteomes" id="UP000488956">
    <property type="component" value="Unassembled WGS sequence"/>
</dbReference>
<dbReference type="Proteomes" id="UP000440732">
    <property type="component" value="Unassembled WGS sequence"/>
</dbReference>
<dbReference type="Proteomes" id="UP000433483">
    <property type="component" value="Unassembled WGS sequence"/>
</dbReference>
<evidence type="ECO:0000313" key="12">
    <source>
        <dbReference type="Proteomes" id="UP000433483"/>
    </source>
</evidence>
<protein>
    <submittedName>
        <fullName evidence="9">Uncharacterized protein</fullName>
    </submittedName>
</protein>
<keyword evidence="12" id="KW-1185">Reference proteome</keyword>
<name>A0A6A3VEN0_9STRA</name>
<comment type="caution">
    <text evidence="9">The sequence shown here is derived from an EMBL/GenBank/DDBJ whole genome shotgun (WGS) entry which is preliminary data.</text>
</comment>
<evidence type="ECO:0000313" key="18">
    <source>
        <dbReference type="Proteomes" id="UP000476176"/>
    </source>
</evidence>
<dbReference type="Proteomes" id="UP000429523">
    <property type="component" value="Unassembled WGS sequence"/>
</dbReference>
<organism evidence="9 14">
    <name type="scientific">Phytophthora fragariae</name>
    <dbReference type="NCBI Taxonomy" id="53985"/>
    <lineage>
        <taxon>Eukaryota</taxon>
        <taxon>Sar</taxon>
        <taxon>Stramenopiles</taxon>
        <taxon>Oomycota</taxon>
        <taxon>Peronosporomycetes</taxon>
        <taxon>Peronosporales</taxon>
        <taxon>Peronosporaceae</taxon>
        <taxon>Phytophthora</taxon>
    </lineage>
</organism>
<evidence type="ECO:0000313" key="4">
    <source>
        <dbReference type="EMBL" id="KAE9091208.1"/>
    </source>
</evidence>
<evidence type="ECO:0000313" key="14">
    <source>
        <dbReference type="Proteomes" id="UP000440367"/>
    </source>
</evidence>
<feature type="chain" id="PRO_5036166340" evidence="1">
    <location>
        <begin position="23"/>
        <end position="53"/>
    </location>
</feature>
<sequence length="53" mass="6002">MAWCHWLLGCFWVAMLPPRGETVVDVVRIIMRSQCGVSTDNQIRLPGVIFALD</sequence>
<dbReference type="EMBL" id="QXGE01006451">
    <property type="protein sequence ID" value="KAE9265203.1"/>
    <property type="molecule type" value="Genomic_DNA"/>
</dbReference>
<evidence type="ECO:0000313" key="13">
    <source>
        <dbReference type="Proteomes" id="UP000437068"/>
    </source>
</evidence>
<evidence type="ECO:0000313" key="16">
    <source>
        <dbReference type="Proteomes" id="UP000441208"/>
    </source>
</evidence>
<evidence type="ECO:0000313" key="2">
    <source>
        <dbReference type="EMBL" id="KAE8918364.1"/>
    </source>
</evidence>
<reference evidence="11 12" key="1">
    <citation type="submission" date="2018-08" db="EMBL/GenBank/DDBJ databases">
        <title>Genomic investigation of the strawberry pathogen Phytophthora fragariae indicates pathogenicity is determined by transcriptional variation in three key races.</title>
        <authorList>
            <person name="Adams T.M."/>
            <person name="Armitage A.D."/>
            <person name="Sobczyk M.K."/>
            <person name="Bates H.J."/>
            <person name="Dunwell J.M."/>
            <person name="Nellist C.F."/>
            <person name="Harrison R.J."/>
        </authorList>
    </citation>
    <scope>NUCLEOTIDE SEQUENCE [LARGE SCALE GENOMIC DNA]</scope>
    <source>
        <strain evidence="10 13">A4</strain>
        <strain evidence="9 14">BC-1</strain>
        <strain evidence="8 18">BC-23</strain>
        <strain evidence="7 12">NOV-27</strain>
        <strain evidence="6 15">NOV-5</strain>
        <strain evidence="5 16">NOV-71</strain>
        <strain evidence="2 11">NOV-9</strain>
        <strain evidence="4 19">ONT-3</strain>
        <strain evidence="3 17">SCRP245</strain>
    </source>
</reference>
<keyword evidence="1" id="KW-0732">Signal</keyword>
<dbReference type="EMBL" id="QXGB01006057">
    <property type="protein sequence ID" value="KAE9161607.1"/>
    <property type="molecule type" value="Genomic_DNA"/>
</dbReference>
<evidence type="ECO:0000313" key="6">
    <source>
        <dbReference type="EMBL" id="KAE9118884.1"/>
    </source>
</evidence>
<evidence type="ECO:0000313" key="8">
    <source>
        <dbReference type="EMBL" id="KAE9162611.1"/>
    </source>
</evidence>
<evidence type="ECO:0000313" key="17">
    <source>
        <dbReference type="Proteomes" id="UP000460718"/>
    </source>
</evidence>
<evidence type="ECO:0000313" key="15">
    <source>
        <dbReference type="Proteomes" id="UP000440732"/>
    </source>
</evidence>
<evidence type="ECO:0000313" key="5">
    <source>
        <dbReference type="EMBL" id="KAE9094649.1"/>
    </source>
</evidence>
<evidence type="ECO:0000313" key="3">
    <source>
        <dbReference type="EMBL" id="KAE8959392.1"/>
    </source>
</evidence>
<dbReference type="Proteomes" id="UP000437068">
    <property type="component" value="Unassembled WGS sequence"/>
</dbReference>
<dbReference type="Proteomes" id="UP000476176">
    <property type="component" value="Unassembled WGS sequence"/>
</dbReference>
<dbReference type="OrthoDB" id="129165at2759"/>
<evidence type="ECO:0000313" key="10">
    <source>
        <dbReference type="EMBL" id="KAE9265203.1"/>
    </source>
</evidence>
<dbReference type="EMBL" id="QXGC01006369">
    <property type="protein sequence ID" value="KAE9162611.1"/>
    <property type="molecule type" value="Genomic_DNA"/>
</dbReference>
<evidence type="ECO:0000313" key="7">
    <source>
        <dbReference type="EMBL" id="KAE9161607.1"/>
    </source>
</evidence>
<evidence type="ECO:0000313" key="19">
    <source>
        <dbReference type="Proteomes" id="UP000488956"/>
    </source>
</evidence>
<dbReference type="EMBL" id="QXFX01001384">
    <property type="protein sequence ID" value="KAE9091208.1"/>
    <property type="molecule type" value="Genomic_DNA"/>
</dbReference>
<dbReference type="EMBL" id="QXFZ01001213">
    <property type="protein sequence ID" value="KAE9094649.1"/>
    <property type="molecule type" value="Genomic_DNA"/>
</dbReference>
<proteinExistence type="predicted"/>
<evidence type="ECO:0000256" key="1">
    <source>
        <dbReference type="SAM" id="SignalP"/>
    </source>
</evidence>
<dbReference type="EMBL" id="QXGA01001443">
    <property type="protein sequence ID" value="KAE9118884.1"/>
    <property type="molecule type" value="Genomic_DNA"/>
</dbReference>
<dbReference type="AlphaFoldDB" id="A0A6A3VEN0"/>